<evidence type="ECO:0000256" key="6">
    <source>
        <dbReference type="SAM" id="Phobius"/>
    </source>
</evidence>
<comment type="caution">
    <text evidence="9">The sequence shown here is derived from an EMBL/GenBank/DDBJ whole genome shotgun (WGS) entry which is preliminary data.</text>
</comment>
<dbReference type="Pfam" id="PF13181">
    <property type="entry name" value="TPR_8"/>
    <property type="match status" value="2"/>
</dbReference>
<dbReference type="InterPro" id="IPR009057">
    <property type="entry name" value="Homeodomain-like_sf"/>
</dbReference>
<dbReference type="SUPFAM" id="SSF48452">
    <property type="entry name" value="TPR-like"/>
    <property type="match status" value="2"/>
</dbReference>
<evidence type="ECO:0000313" key="10">
    <source>
        <dbReference type="Proteomes" id="UP000325055"/>
    </source>
</evidence>
<evidence type="ECO:0000256" key="4">
    <source>
        <dbReference type="PROSITE-ProRule" id="PRU00339"/>
    </source>
</evidence>
<evidence type="ECO:0000256" key="1">
    <source>
        <dbReference type="ARBA" id="ARBA00023015"/>
    </source>
</evidence>
<feature type="domain" description="HTH araC/xylS-type" evidence="8">
    <location>
        <begin position="516"/>
        <end position="622"/>
    </location>
</feature>
<keyword evidence="6" id="KW-0472">Membrane</keyword>
<gene>
    <name evidence="9" type="ORF">F2Y86_26495</name>
</gene>
<keyword evidence="3" id="KW-0804">Transcription</keyword>
<reference evidence="9 10" key="1">
    <citation type="journal article" date="2019" name="Nat. Med.">
        <title>A library of human gut bacterial isolates paired with longitudinal multiomics data enables mechanistic microbiome research.</title>
        <authorList>
            <person name="Poyet M."/>
            <person name="Groussin M."/>
            <person name="Gibbons S.M."/>
            <person name="Avila-Pacheco J."/>
            <person name="Jiang X."/>
            <person name="Kearney S.M."/>
            <person name="Perrotta A.R."/>
            <person name="Berdy B."/>
            <person name="Zhao S."/>
            <person name="Lieberman T.D."/>
            <person name="Swanson P.K."/>
            <person name="Smith M."/>
            <person name="Roesemann S."/>
            <person name="Alexander J.E."/>
            <person name="Rich S.A."/>
            <person name="Livny J."/>
            <person name="Vlamakis H."/>
            <person name="Clish C."/>
            <person name="Bullock K."/>
            <person name="Deik A."/>
            <person name="Scott J."/>
            <person name="Pierce K.A."/>
            <person name="Xavier R.J."/>
            <person name="Alm E.J."/>
        </authorList>
    </citation>
    <scope>NUCLEOTIDE SEQUENCE [LARGE SCALE GENOMIC DNA]</scope>
    <source>
        <strain evidence="9 10">BIOML-A7</strain>
    </source>
</reference>
<name>A0A5M6A171_9BACE</name>
<dbReference type="PROSITE" id="PS50005">
    <property type="entry name" value="TPR"/>
    <property type="match status" value="1"/>
</dbReference>
<feature type="transmembrane region" description="Helical" evidence="6">
    <location>
        <begin position="409"/>
        <end position="433"/>
    </location>
</feature>
<dbReference type="Gene3D" id="1.10.10.60">
    <property type="entry name" value="Homeodomain-like"/>
    <property type="match status" value="1"/>
</dbReference>
<evidence type="ECO:0000256" key="2">
    <source>
        <dbReference type="ARBA" id="ARBA00023125"/>
    </source>
</evidence>
<evidence type="ECO:0000259" key="8">
    <source>
        <dbReference type="PROSITE" id="PS01124"/>
    </source>
</evidence>
<evidence type="ECO:0000256" key="5">
    <source>
        <dbReference type="SAM" id="MobiDB-lite"/>
    </source>
</evidence>
<protein>
    <submittedName>
        <fullName evidence="9">AraC family transcriptional regulator</fullName>
    </submittedName>
</protein>
<dbReference type="PROSITE" id="PS01124">
    <property type="entry name" value="HTH_ARAC_FAMILY_2"/>
    <property type="match status" value="1"/>
</dbReference>
<sequence>MKRQEQFHCRFLDYRLLGSCLLSCLLICLARTTLHASESNFNALNDTIAADVALPDSLLTDDNVYRYTFSNFPLACRIMDELRIRKLLPTHRLDITEGDLYFNNGHYRHALKNYRRALESDSIRQNDDEYMDQLHRLISTYDCLHNEVGKAECVNLLLDKAKATGNQPMHSIALFNLGKMIYYQGNKSQGYEYMHQAVDLMLHTDYEYKYDNLRYNYNTLLVMQQKDKLYEEALSTLDALQSVVTRKQGGEPQMQGLEQKELKALYAHRAVVLQRLGRHKEAEEFYKKFLTVSHVHSRDNYLIMPYLFDRRMYDEIIRMNATREQFLISQRDSVNYHMVTIKRTLGEAYASKGDYRRSTHYYKQLSILCDSIKKREERNTALELAAIYDTTEKEALLQQQANELRERNILLISAICIMLLLCAGLALIVRYTLNIRRKNRAMARSINEEMNSKKRLSESRDTINALQQKIEQMKTAAECRQEDSMPDLQDHGTEDDEEKDNEPKREYNTLEQIENRRIFDLMEGILSKQSPYLDPKFSRHDLCMLSGTNRTRLNVILMQCTGVSSTAYINNLRLEHAVELIREHPEYIISHIAEECGLPNASTFHRLFRERYDMTPNEYRNAIFEK</sequence>
<feature type="compositionally biased region" description="Basic and acidic residues" evidence="5">
    <location>
        <begin position="477"/>
        <end position="492"/>
    </location>
</feature>
<dbReference type="EMBL" id="VVYW01000039">
    <property type="protein sequence ID" value="KAA5402182.1"/>
    <property type="molecule type" value="Genomic_DNA"/>
</dbReference>
<dbReference type="SMART" id="SM00342">
    <property type="entry name" value="HTH_ARAC"/>
    <property type="match status" value="1"/>
</dbReference>
<dbReference type="InterPro" id="IPR018060">
    <property type="entry name" value="HTH_AraC"/>
</dbReference>
<dbReference type="Pfam" id="PF12833">
    <property type="entry name" value="HTH_18"/>
    <property type="match status" value="1"/>
</dbReference>
<dbReference type="InterPro" id="IPR019734">
    <property type="entry name" value="TPR_rpt"/>
</dbReference>
<dbReference type="GO" id="GO:0043565">
    <property type="term" value="F:sequence-specific DNA binding"/>
    <property type="evidence" value="ECO:0007669"/>
    <property type="project" value="InterPro"/>
</dbReference>
<keyword evidence="4" id="KW-0802">TPR repeat</keyword>
<accession>A0A5M6A171</accession>
<keyword evidence="6" id="KW-1133">Transmembrane helix</keyword>
<feature type="chain" id="PRO_5024436375" evidence="7">
    <location>
        <begin position="37"/>
        <end position="626"/>
    </location>
</feature>
<keyword evidence="1" id="KW-0805">Transcription regulation</keyword>
<organism evidence="9 10">
    <name type="scientific">Bacteroides cellulosilyticus</name>
    <dbReference type="NCBI Taxonomy" id="246787"/>
    <lineage>
        <taxon>Bacteria</taxon>
        <taxon>Pseudomonadati</taxon>
        <taxon>Bacteroidota</taxon>
        <taxon>Bacteroidia</taxon>
        <taxon>Bacteroidales</taxon>
        <taxon>Bacteroidaceae</taxon>
        <taxon>Bacteroides</taxon>
    </lineage>
</organism>
<dbReference type="AlphaFoldDB" id="A0A5M6A171"/>
<feature type="region of interest" description="Disordered" evidence="5">
    <location>
        <begin position="474"/>
        <end position="506"/>
    </location>
</feature>
<feature type="repeat" description="TPR" evidence="4">
    <location>
        <begin position="91"/>
        <end position="124"/>
    </location>
</feature>
<dbReference type="InterPro" id="IPR011990">
    <property type="entry name" value="TPR-like_helical_dom_sf"/>
</dbReference>
<dbReference type="PANTHER" id="PTHR43280:SF2">
    <property type="entry name" value="HTH-TYPE TRANSCRIPTIONAL REGULATOR EXSA"/>
    <property type="match status" value="1"/>
</dbReference>
<dbReference type="Proteomes" id="UP000325055">
    <property type="component" value="Unassembled WGS sequence"/>
</dbReference>
<dbReference type="Gene3D" id="1.25.40.10">
    <property type="entry name" value="Tetratricopeptide repeat domain"/>
    <property type="match status" value="2"/>
</dbReference>
<feature type="signal peptide" evidence="7">
    <location>
        <begin position="1"/>
        <end position="36"/>
    </location>
</feature>
<evidence type="ECO:0000256" key="7">
    <source>
        <dbReference type="SAM" id="SignalP"/>
    </source>
</evidence>
<proteinExistence type="predicted"/>
<keyword evidence="2" id="KW-0238">DNA-binding</keyword>
<dbReference type="SUPFAM" id="SSF46689">
    <property type="entry name" value="Homeodomain-like"/>
    <property type="match status" value="1"/>
</dbReference>
<dbReference type="PANTHER" id="PTHR43280">
    <property type="entry name" value="ARAC-FAMILY TRANSCRIPTIONAL REGULATOR"/>
    <property type="match status" value="1"/>
</dbReference>
<dbReference type="GO" id="GO:0003700">
    <property type="term" value="F:DNA-binding transcription factor activity"/>
    <property type="evidence" value="ECO:0007669"/>
    <property type="project" value="InterPro"/>
</dbReference>
<evidence type="ECO:0000256" key="3">
    <source>
        <dbReference type="ARBA" id="ARBA00023163"/>
    </source>
</evidence>
<keyword evidence="7" id="KW-0732">Signal</keyword>
<keyword evidence="6" id="KW-0812">Transmembrane</keyword>
<evidence type="ECO:0000313" key="9">
    <source>
        <dbReference type="EMBL" id="KAA5402182.1"/>
    </source>
</evidence>